<sequence>MKNRIKEPVIIVSSVTLILLVLSIIKLPNIKYLNNYRAVDILADLRVDTGKKSVPIVIDSLKTATTPKKLDTALIADYSADSLTSLLTFFNKLDQAKPKHKKVRIAYFGDSFIESDNITADLRTHLQTQFGGIGIGFLPIQSVVSAQYHSINFTTKGFWQDYHFKSNPYKLPLGFTGHIFYPLGSVTTAYMAKNKAPFYDIKLYTGLNTTNKAPTIFIAKDGKAATINVSNTELVNETYINAANAPVTDLRISASDNKLPVYGISIDNSEGVYIDNYAYRGNTSLLTNLITKETWQAFNKHLQYDLIILHYGLNAIEHDKERFPWFENSMNKLIQTIKQNLPNTPILLVSTSDFAYRYNGKYNTDKAVPFMVATQQRIANNNKVAFWDLYTAMGGENTIVQWAEDKPTLAYKDYTHVNERGAKKVADIFYSRLMASKKYYQQYAKK</sequence>
<proteinExistence type="predicted"/>
<accession>A0ABV8PZD8</accession>
<evidence type="ECO:0000259" key="1">
    <source>
        <dbReference type="Pfam" id="PF13472"/>
    </source>
</evidence>
<organism evidence="2 3">
    <name type="scientific">Parasediminibacterium paludis</name>
    <dbReference type="NCBI Taxonomy" id="908966"/>
    <lineage>
        <taxon>Bacteria</taxon>
        <taxon>Pseudomonadati</taxon>
        <taxon>Bacteroidota</taxon>
        <taxon>Chitinophagia</taxon>
        <taxon>Chitinophagales</taxon>
        <taxon>Chitinophagaceae</taxon>
        <taxon>Parasediminibacterium</taxon>
    </lineage>
</organism>
<dbReference type="InterPro" id="IPR036514">
    <property type="entry name" value="SGNH_hydro_sf"/>
</dbReference>
<keyword evidence="3" id="KW-1185">Reference proteome</keyword>
<dbReference type="SUPFAM" id="SSF52266">
    <property type="entry name" value="SGNH hydrolase"/>
    <property type="match status" value="1"/>
</dbReference>
<evidence type="ECO:0000313" key="2">
    <source>
        <dbReference type="EMBL" id="MFC4232508.1"/>
    </source>
</evidence>
<reference evidence="3" key="1">
    <citation type="journal article" date="2019" name="Int. J. Syst. Evol. Microbiol.">
        <title>The Global Catalogue of Microorganisms (GCM) 10K type strain sequencing project: providing services to taxonomists for standard genome sequencing and annotation.</title>
        <authorList>
            <consortium name="The Broad Institute Genomics Platform"/>
            <consortium name="The Broad Institute Genome Sequencing Center for Infectious Disease"/>
            <person name="Wu L."/>
            <person name="Ma J."/>
        </authorList>
    </citation>
    <scope>NUCLEOTIDE SEQUENCE [LARGE SCALE GENOMIC DNA]</scope>
    <source>
        <strain evidence="3">CECT 8010</strain>
    </source>
</reference>
<protein>
    <submittedName>
        <fullName evidence="2">GDSL-type esterase/lipase family protein</fullName>
    </submittedName>
</protein>
<dbReference type="InterPro" id="IPR013830">
    <property type="entry name" value="SGNH_hydro"/>
</dbReference>
<gene>
    <name evidence="2" type="ORF">ACFOW1_11430</name>
</gene>
<feature type="domain" description="SGNH hydrolase-type esterase" evidence="1">
    <location>
        <begin position="273"/>
        <end position="423"/>
    </location>
</feature>
<dbReference type="Pfam" id="PF13472">
    <property type="entry name" value="Lipase_GDSL_2"/>
    <property type="match status" value="1"/>
</dbReference>
<comment type="caution">
    <text evidence="2">The sequence shown here is derived from an EMBL/GenBank/DDBJ whole genome shotgun (WGS) entry which is preliminary data.</text>
</comment>
<dbReference type="RefSeq" id="WP_379014389.1">
    <property type="nucleotide sequence ID" value="NZ_JBHSDC010000022.1"/>
</dbReference>
<name>A0ABV8PZD8_9BACT</name>
<dbReference type="Gene3D" id="2.60.120.1360">
    <property type="match status" value="1"/>
</dbReference>
<evidence type="ECO:0000313" key="3">
    <source>
        <dbReference type="Proteomes" id="UP001595906"/>
    </source>
</evidence>
<dbReference type="Proteomes" id="UP001595906">
    <property type="component" value="Unassembled WGS sequence"/>
</dbReference>
<dbReference type="EMBL" id="JBHSDC010000022">
    <property type="protein sequence ID" value="MFC4232508.1"/>
    <property type="molecule type" value="Genomic_DNA"/>
</dbReference>
<dbReference type="Gene3D" id="3.40.50.1110">
    <property type="entry name" value="SGNH hydrolase"/>
    <property type="match status" value="1"/>
</dbReference>